<name>A0A828Y517_9LEPT</name>
<gene>
    <name evidence="1" type="ORF">LEP1GSC131_4070</name>
</gene>
<keyword evidence="2" id="KW-1185">Reference proteome</keyword>
<protein>
    <submittedName>
        <fullName evidence="1">Uncharacterized protein</fullName>
    </submittedName>
</protein>
<evidence type="ECO:0000313" key="2">
    <source>
        <dbReference type="Proteomes" id="UP000006339"/>
    </source>
</evidence>
<proteinExistence type="predicted"/>
<accession>A0A828Y517</accession>
<comment type="caution">
    <text evidence="1">The sequence shown here is derived from an EMBL/GenBank/DDBJ whole genome shotgun (WGS) entry which is preliminary data.</text>
</comment>
<dbReference type="Proteomes" id="UP000006339">
    <property type="component" value="Unassembled WGS sequence"/>
</dbReference>
<reference evidence="1" key="1">
    <citation type="submission" date="2012-10" db="EMBL/GenBank/DDBJ databases">
        <authorList>
            <person name="Harkins D.M."/>
            <person name="Durkin A.S."/>
            <person name="Brinkac L.M."/>
            <person name="Selengut J.D."/>
            <person name="Sanka R."/>
            <person name="DePew J."/>
            <person name="Purushe J."/>
            <person name="Picardeau M."/>
            <person name="Werts C."/>
            <person name="Goarant C."/>
            <person name="Vinetz J.M."/>
            <person name="Sutton G.G."/>
            <person name="Nelson W.C."/>
            <person name="Fouts D.E."/>
        </authorList>
    </citation>
    <scope>NUCLEOTIDE SEQUENCE [LARGE SCALE GENOMIC DNA]</scope>
    <source>
        <strain evidence="1">200802841</strain>
    </source>
</reference>
<organism evidence="1 2">
    <name type="scientific">Leptospira kirschneri str. 200802841</name>
    <dbReference type="NCBI Taxonomy" id="1193047"/>
    <lineage>
        <taxon>Bacteria</taxon>
        <taxon>Pseudomonadati</taxon>
        <taxon>Spirochaetota</taxon>
        <taxon>Spirochaetia</taxon>
        <taxon>Leptospirales</taxon>
        <taxon>Leptospiraceae</taxon>
        <taxon>Leptospira</taxon>
    </lineage>
</organism>
<sequence>MLKWDLNFDDGRKTAVLCKNRLDEELFLYFIVVPTTFKV</sequence>
<dbReference type="EMBL" id="AKWH02000015">
    <property type="protein sequence ID" value="EKO52946.1"/>
    <property type="molecule type" value="Genomic_DNA"/>
</dbReference>
<evidence type="ECO:0000313" key="1">
    <source>
        <dbReference type="EMBL" id="EKO52946.1"/>
    </source>
</evidence>
<dbReference type="AlphaFoldDB" id="A0A828Y517"/>